<comment type="caution">
    <text evidence="3">The sequence shown here is derived from an EMBL/GenBank/DDBJ whole genome shotgun (WGS) entry which is preliminary data.</text>
</comment>
<dbReference type="RefSeq" id="WP_242990039.1">
    <property type="nucleotide sequence ID" value="NZ_BHEO01000002.1"/>
</dbReference>
<evidence type="ECO:0000313" key="3">
    <source>
        <dbReference type="EMBL" id="TCS60831.1"/>
    </source>
</evidence>
<feature type="domain" description="AB hydrolase-1" evidence="1">
    <location>
        <begin position="4"/>
        <end position="198"/>
    </location>
</feature>
<dbReference type="InterPro" id="IPR050266">
    <property type="entry name" value="AB_hydrolase_sf"/>
</dbReference>
<dbReference type="GO" id="GO:0046464">
    <property type="term" value="P:acylglycerol catabolic process"/>
    <property type="evidence" value="ECO:0007669"/>
    <property type="project" value="TreeGrafter"/>
</dbReference>
<reference evidence="2 5" key="1">
    <citation type="journal article" date="2018" name="Int. J. Syst. Evol. Microbiol.">
        <title>Draft Genome Sequence of Faecalimonas umbilicata JCM 30896T, an Acetate-Producing Bacterium Isolated from Human Feces.</title>
        <authorList>
            <person name="Sakamoto M."/>
            <person name="Ikeyama N."/>
            <person name="Yuki M."/>
            <person name="Ohkuma M."/>
        </authorList>
    </citation>
    <scope>NUCLEOTIDE SEQUENCE [LARGE SCALE GENOMIC DNA]</scope>
    <source>
        <strain evidence="2 5">EGH7</strain>
    </source>
</reference>
<keyword evidence="5" id="KW-1185">Reference proteome</keyword>
<dbReference type="Proteomes" id="UP000702954">
    <property type="component" value="Unassembled WGS sequence"/>
</dbReference>
<dbReference type="Proteomes" id="UP000294613">
    <property type="component" value="Unassembled WGS sequence"/>
</dbReference>
<proteinExistence type="predicted"/>
<dbReference type="EMBL" id="SLZV01000040">
    <property type="protein sequence ID" value="TCS60831.1"/>
    <property type="molecule type" value="Genomic_DNA"/>
</dbReference>
<dbReference type="EMBL" id="BHEO01000002">
    <property type="protein sequence ID" value="GBU03720.1"/>
    <property type="molecule type" value="Genomic_DNA"/>
</dbReference>
<gene>
    <name evidence="3" type="ORF">EDD74_14019</name>
    <name evidence="2" type="ORF">FAEUMB_02610</name>
</gene>
<organism evidence="3 4">
    <name type="scientific">Faecalimonas umbilicata</name>
    <dbReference type="NCBI Taxonomy" id="1912855"/>
    <lineage>
        <taxon>Bacteria</taxon>
        <taxon>Bacillati</taxon>
        <taxon>Bacillota</taxon>
        <taxon>Clostridia</taxon>
        <taxon>Lachnospirales</taxon>
        <taxon>Lachnospiraceae</taxon>
        <taxon>Faecalimonas</taxon>
    </lineage>
</organism>
<dbReference type="PANTHER" id="PTHR43798">
    <property type="entry name" value="MONOACYLGLYCEROL LIPASE"/>
    <property type="match status" value="1"/>
</dbReference>
<sequence>MKKILIHGSGHKAISWQETISYMKDQKDILCPDLCSILNGQDATYENLYTSFVEYCSRIDEQIHLVGLSLGGIIAMNYALDFPEKVKTLVVIGTPHKIPKVAFEIQNVIFRFFPKSVFKEMAFDKKDTFALGNSIKKLEIADRMQEIKCPVLVICGEKDRANKKSAYYFSENIENVALCMIEKTGHVVNEENPKELARILNEYYDGK</sequence>
<dbReference type="Pfam" id="PF12697">
    <property type="entry name" value="Abhydrolase_6"/>
    <property type="match status" value="1"/>
</dbReference>
<evidence type="ECO:0000313" key="4">
    <source>
        <dbReference type="Proteomes" id="UP000294613"/>
    </source>
</evidence>
<protein>
    <submittedName>
        <fullName evidence="2">Acyl-CoA thioester hydrolase</fullName>
    </submittedName>
    <submittedName>
        <fullName evidence="3">Pimeloyl-ACP methyl ester carboxylesterase</fullName>
    </submittedName>
</protein>
<reference evidence="3 4" key="2">
    <citation type="submission" date="2019-03" db="EMBL/GenBank/DDBJ databases">
        <title>Genomic Encyclopedia of Type Strains, Phase IV (KMG-IV): sequencing the most valuable type-strain genomes for metagenomic binning, comparative biology and taxonomic classification.</title>
        <authorList>
            <person name="Goeker M."/>
        </authorList>
    </citation>
    <scope>NUCLEOTIDE SEQUENCE [LARGE SCALE GENOMIC DNA]</scope>
    <source>
        <strain evidence="3 4">DSM 103426</strain>
    </source>
</reference>
<dbReference type="InterPro" id="IPR029058">
    <property type="entry name" value="AB_hydrolase_fold"/>
</dbReference>
<dbReference type="PRINTS" id="PR00111">
    <property type="entry name" value="ABHYDROLASE"/>
</dbReference>
<name>A0A4V2UN68_9FIRM</name>
<dbReference type="PANTHER" id="PTHR43798:SF33">
    <property type="entry name" value="HYDROLASE, PUTATIVE (AFU_ORTHOLOGUE AFUA_2G14860)-RELATED"/>
    <property type="match status" value="1"/>
</dbReference>
<evidence type="ECO:0000259" key="1">
    <source>
        <dbReference type="Pfam" id="PF12697"/>
    </source>
</evidence>
<accession>A0A4V2UN68</accession>
<keyword evidence="2" id="KW-0378">Hydrolase</keyword>
<dbReference type="InterPro" id="IPR000073">
    <property type="entry name" value="AB_hydrolase_1"/>
</dbReference>
<dbReference type="GO" id="GO:0047372">
    <property type="term" value="F:monoacylglycerol lipase activity"/>
    <property type="evidence" value="ECO:0007669"/>
    <property type="project" value="TreeGrafter"/>
</dbReference>
<evidence type="ECO:0000313" key="5">
    <source>
        <dbReference type="Proteomes" id="UP000702954"/>
    </source>
</evidence>
<dbReference type="AlphaFoldDB" id="A0A4V2UN68"/>
<dbReference type="GO" id="GO:0016020">
    <property type="term" value="C:membrane"/>
    <property type="evidence" value="ECO:0007669"/>
    <property type="project" value="TreeGrafter"/>
</dbReference>
<evidence type="ECO:0000313" key="2">
    <source>
        <dbReference type="EMBL" id="GBU03720.1"/>
    </source>
</evidence>
<dbReference type="Gene3D" id="3.40.50.1820">
    <property type="entry name" value="alpha/beta hydrolase"/>
    <property type="match status" value="1"/>
</dbReference>
<dbReference type="SUPFAM" id="SSF53474">
    <property type="entry name" value="alpha/beta-Hydrolases"/>
    <property type="match status" value="1"/>
</dbReference>